<dbReference type="OrthoDB" id="654178at2"/>
<evidence type="ECO:0000259" key="1">
    <source>
        <dbReference type="Pfam" id="PF19573"/>
    </source>
</evidence>
<dbReference type="EMBL" id="FUZU01000003">
    <property type="protein sequence ID" value="SKC82904.1"/>
    <property type="molecule type" value="Genomic_DNA"/>
</dbReference>
<name>A0A1T5M4F2_9BACT</name>
<keyword evidence="3" id="KW-1185">Reference proteome</keyword>
<protein>
    <submittedName>
        <fullName evidence="2">Outer membrane protein beta-barrel domain-containing protein</fullName>
    </submittedName>
</protein>
<proteinExistence type="predicted"/>
<dbReference type="Pfam" id="PF19573">
    <property type="entry name" value="DUF6089"/>
    <property type="match status" value="1"/>
</dbReference>
<dbReference type="InterPro" id="IPR045743">
    <property type="entry name" value="DUF6089"/>
</dbReference>
<sequence length="292" mass="33066">MRSIKRLLVISSFITGVGLQCADAQSFYAVRKNRNFLVGLGSGTANYYGEMVNPGEFGILKFNIAANAEYYVHSRISVRANLTFFQVSGDDSKADDDRQERNLSFTSNNIELSALGVVNLSPMGLRFYQRSKLNLHAFAGIGLLYFNPKAEYQGKKYALAPLETEGKKYSRITPVIPVGLGVRIKLDPFFNLLVDGGYRITFTDYMDDVSVRRYPDASTLKSDLSRALSDRRVEIGTQPANPTQAGVRGNPKKNDGYFLANITVQYYIRKELFNNSQRKLYNKKRKYYYNRP</sequence>
<dbReference type="AlphaFoldDB" id="A0A1T5M4F2"/>
<feature type="domain" description="DUF6089" evidence="1">
    <location>
        <begin position="38"/>
        <end position="209"/>
    </location>
</feature>
<evidence type="ECO:0000313" key="2">
    <source>
        <dbReference type="EMBL" id="SKC82904.1"/>
    </source>
</evidence>
<reference evidence="2 3" key="1">
    <citation type="submission" date="2017-02" db="EMBL/GenBank/DDBJ databases">
        <authorList>
            <person name="Peterson S.W."/>
        </authorList>
    </citation>
    <scope>NUCLEOTIDE SEQUENCE [LARGE SCALE GENOMIC DNA]</scope>
    <source>
        <strain evidence="2 3">DSM 25262</strain>
    </source>
</reference>
<gene>
    <name evidence="2" type="ORF">SAMN05660236_4312</name>
</gene>
<evidence type="ECO:0000313" key="3">
    <source>
        <dbReference type="Proteomes" id="UP000190961"/>
    </source>
</evidence>
<accession>A0A1T5M4F2</accession>
<dbReference type="RefSeq" id="WP_079688850.1">
    <property type="nucleotide sequence ID" value="NZ_FUZU01000003.1"/>
</dbReference>
<organism evidence="2 3">
    <name type="scientific">Ohtaekwangia koreensis</name>
    <dbReference type="NCBI Taxonomy" id="688867"/>
    <lineage>
        <taxon>Bacteria</taxon>
        <taxon>Pseudomonadati</taxon>
        <taxon>Bacteroidota</taxon>
        <taxon>Cytophagia</taxon>
        <taxon>Cytophagales</taxon>
        <taxon>Fulvivirgaceae</taxon>
        <taxon>Ohtaekwangia</taxon>
    </lineage>
</organism>
<dbReference type="STRING" id="688867.SAMN05660236_4312"/>
<dbReference type="Proteomes" id="UP000190961">
    <property type="component" value="Unassembled WGS sequence"/>
</dbReference>